<dbReference type="PANTHER" id="PTHR43280:SF2">
    <property type="entry name" value="HTH-TYPE TRANSCRIPTIONAL REGULATOR EXSA"/>
    <property type="match status" value="1"/>
</dbReference>
<dbReference type="PROSITE" id="PS01124">
    <property type="entry name" value="HTH_ARAC_FAMILY_2"/>
    <property type="match status" value="1"/>
</dbReference>
<sequence length="755" mass="85230">MNKRTTIRFRTLIRFSLPYLLILAILCVLSGATSQSTYQLMLEESMEYHLLALNDSMRLLERTLAGLDAFSATLNHYEPLTKVLYASEGAPLVSNLLALREELMYYSDTNGILEDYLVYGKSSGVIVTGRRVFLRPEWYYGGMLAYGGLSYEEWLGTILTISGRSRFYPATEAQIGPEKQRYILYVKPFINLGNGQIVGQTAFYLNETAVLSQLADAMRGDGMFVQLTSGETLLSHYGAECDSLSALDRGGESGEYETISLNGEDYYLVSVKAAQFPLELRMGIPAHLLQKQCSERLRGVYLCTALLMALVAAVAVFTILRNREPLIGLARHAPGKGDMRSIASAFTHLQKERDTLSQVVTTQNTQLREALFRQIMYGLNSSEAQVETQLEYVGVTLGGPTGRMHALYLVIDDEMEDDVDRASLAEFDLRYAQLRDLLEREFSSAFTLLLLEDHNQIALLYDPPAEGDLAPLHALYQRARTGLGLGVHLYLGSSFSQLRHACRSFSEARRLMRGDAQKSERYLAVESYRKDADCFDYGARDEERLLNLIDRAAQDEIEAMLSIIFRHNFEERALSAHMCELLYSRMVSTLVQAEHRVPLTEPELLAPRGDGDPRAFFAALRRHIGLMCEQANIDRQQVRQQTDQEMLVFIQEHFTNSELSITMLATHFGRSESYVSSRIKSLLGQPFSGYVEHLRVNRANELLTQGKMRITEISLAVGYNSPTAFGRAYKRVTGITPSEYLLRQNQEKEDPHHEL</sequence>
<dbReference type="Pfam" id="PF12833">
    <property type="entry name" value="HTH_18"/>
    <property type="match status" value="1"/>
</dbReference>
<proteinExistence type="predicted"/>
<dbReference type="Gene3D" id="1.10.10.60">
    <property type="entry name" value="Homeodomain-like"/>
    <property type="match status" value="2"/>
</dbReference>
<name>A0A9D1TBH7_9FIRM</name>
<evidence type="ECO:0000256" key="1">
    <source>
        <dbReference type="ARBA" id="ARBA00023015"/>
    </source>
</evidence>
<dbReference type="SMART" id="SM00342">
    <property type="entry name" value="HTH_ARAC"/>
    <property type="match status" value="1"/>
</dbReference>
<dbReference type="GO" id="GO:0003700">
    <property type="term" value="F:DNA-binding transcription factor activity"/>
    <property type="evidence" value="ECO:0007669"/>
    <property type="project" value="InterPro"/>
</dbReference>
<dbReference type="SUPFAM" id="SSF46689">
    <property type="entry name" value="Homeodomain-like"/>
    <property type="match status" value="1"/>
</dbReference>
<reference evidence="5" key="2">
    <citation type="journal article" date="2021" name="PeerJ">
        <title>Extensive microbial diversity within the chicken gut microbiome revealed by metagenomics and culture.</title>
        <authorList>
            <person name="Gilroy R."/>
            <person name="Ravi A."/>
            <person name="Getino M."/>
            <person name="Pursley I."/>
            <person name="Horton D.L."/>
            <person name="Alikhan N.F."/>
            <person name="Baker D."/>
            <person name="Gharbi K."/>
            <person name="Hall N."/>
            <person name="Watson M."/>
            <person name="Adriaenssens E.M."/>
            <person name="Foster-Nyarko E."/>
            <person name="Jarju S."/>
            <person name="Secka A."/>
            <person name="Antonio M."/>
            <person name="Oren A."/>
            <person name="Chaudhuri R.R."/>
            <person name="La Ragione R."/>
            <person name="Hildebrand F."/>
            <person name="Pallen M.J."/>
        </authorList>
    </citation>
    <scope>NUCLEOTIDE SEQUENCE</scope>
    <source>
        <strain evidence="5">CHK183-6373</strain>
    </source>
</reference>
<dbReference type="PRINTS" id="PR00032">
    <property type="entry name" value="HTHARAC"/>
</dbReference>
<dbReference type="Proteomes" id="UP000886884">
    <property type="component" value="Unassembled WGS sequence"/>
</dbReference>
<accession>A0A9D1TBH7</accession>
<dbReference type="InterPro" id="IPR020449">
    <property type="entry name" value="Tscrpt_reg_AraC-type_HTH"/>
</dbReference>
<comment type="caution">
    <text evidence="5">The sequence shown here is derived from an EMBL/GenBank/DDBJ whole genome shotgun (WGS) entry which is preliminary data.</text>
</comment>
<feature type="domain" description="HTH araC/xylS-type" evidence="4">
    <location>
        <begin position="644"/>
        <end position="743"/>
    </location>
</feature>
<dbReference type="EMBL" id="DVOT01000053">
    <property type="protein sequence ID" value="HIV26889.1"/>
    <property type="molecule type" value="Genomic_DNA"/>
</dbReference>
<protein>
    <submittedName>
        <fullName evidence="5">Helix-turn-helix transcriptional regulator</fullName>
    </submittedName>
</protein>
<keyword evidence="2" id="KW-0238">DNA-binding</keyword>
<dbReference type="AlphaFoldDB" id="A0A9D1TBH7"/>
<dbReference type="InterPro" id="IPR009057">
    <property type="entry name" value="Homeodomain-like_sf"/>
</dbReference>
<dbReference type="GO" id="GO:0043565">
    <property type="term" value="F:sequence-specific DNA binding"/>
    <property type="evidence" value="ECO:0007669"/>
    <property type="project" value="InterPro"/>
</dbReference>
<keyword evidence="1" id="KW-0805">Transcription regulation</keyword>
<dbReference type="PANTHER" id="PTHR43280">
    <property type="entry name" value="ARAC-FAMILY TRANSCRIPTIONAL REGULATOR"/>
    <property type="match status" value="1"/>
</dbReference>
<keyword evidence="3" id="KW-0804">Transcription</keyword>
<dbReference type="InterPro" id="IPR018060">
    <property type="entry name" value="HTH_AraC"/>
</dbReference>
<evidence type="ECO:0000259" key="4">
    <source>
        <dbReference type="PROSITE" id="PS01124"/>
    </source>
</evidence>
<evidence type="ECO:0000313" key="6">
    <source>
        <dbReference type="Proteomes" id="UP000886884"/>
    </source>
</evidence>
<evidence type="ECO:0000313" key="5">
    <source>
        <dbReference type="EMBL" id="HIV26889.1"/>
    </source>
</evidence>
<evidence type="ECO:0000256" key="2">
    <source>
        <dbReference type="ARBA" id="ARBA00023125"/>
    </source>
</evidence>
<reference evidence="5" key="1">
    <citation type="submission" date="2020-10" db="EMBL/GenBank/DDBJ databases">
        <authorList>
            <person name="Gilroy R."/>
        </authorList>
    </citation>
    <scope>NUCLEOTIDE SEQUENCE</scope>
    <source>
        <strain evidence="5">CHK183-6373</strain>
    </source>
</reference>
<evidence type="ECO:0000256" key="3">
    <source>
        <dbReference type="ARBA" id="ARBA00023163"/>
    </source>
</evidence>
<gene>
    <name evidence="5" type="ORF">IAA64_02890</name>
</gene>
<organism evidence="5 6">
    <name type="scientific">Candidatus Ornithocaccomicrobium faecavium</name>
    <dbReference type="NCBI Taxonomy" id="2840890"/>
    <lineage>
        <taxon>Bacteria</taxon>
        <taxon>Bacillati</taxon>
        <taxon>Bacillota</taxon>
        <taxon>Clostridia</taxon>
        <taxon>Candidatus Ornithocaccomicrobium</taxon>
    </lineage>
</organism>